<evidence type="ECO:0000259" key="6">
    <source>
        <dbReference type="Pfam" id="PF13458"/>
    </source>
</evidence>
<evidence type="ECO:0000313" key="8">
    <source>
        <dbReference type="Proteomes" id="UP000000417"/>
    </source>
</evidence>
<dbReference type="InterPro" id="IPR000709">
    <property type="entry name" value="Leu_Ile_Val-bd"/>
</dbReference>
<dbReference type="Proteomes" id="UP000000417">
    <property type="component" value="Chromosome"/>
</dbReference>
<evidence type="ECO:0000256" key="3">
    <source>
        <dbReference type="ARBA" id="ARBA00022729"/>
    </source>
</evidence>
<dbReference type="SUPFAM" id="SSF53822">
    <property type="entry name" value="Periplasmic binding protein-like I"/>
    <property type="match status" value="1"/>
</dbReference>
<proteinExistence type="inferred from homology"/>
<evidence type="ECO:0000256" key="4">
    <source>
        <dbReference type="ARBA" id="ARBA00022970"/>
    </source>
</evidence>
<reference evidence="7 8" key="1">
    <citation type="journal article" date="2004" name="Nucleic Acids Res.">
        <title>Genome sequence of Symbiobacterium thermophilum, an uncultivable bacterium that depends on microbial commensalism.</title>
        <authorList>
            <person name="Ueda K."/>
            <person name="Yamashita A."/>
            <person name="Ishikawa J."/>
            <person name="Shimada M."/>
            <person name="Watsuji T."/>
            <person name="Morimura K."/>
            <person name="Ikeda H."/>
            <person name="Hattori M."/>
            <person name="Beppu T."/>
        </authorList>
    </citation>
    <scope>NUCLEOTIDE SEQUENCE [LARGE SCALE GENOMIC DNA]</scope>
    <source>
        <strain evidence="8">T / IAM 14863</strain>
    </source>
</reference>
<evidence type="ECO:0000313" key="7">
    <source>
        <dbReference type="EMBL" id="BAD41346.1"/>
    </source>
</evidence>
<dbReference type="PRINTS" id="PR00337">
    <property type="entry name" value="LEUILEVALBP"/>
</dbReference>
<protein>
    <submittedName>
        <fullName evidence="7">Branched chain amino acid ABC transporter substrate-binding protein</fullName>
    </submittedName>
</protein>
<comment type="similarity">
    <text evidence="1">Belongs to the leucine-binding protein family.</text>
</comment>
<feature type="chain" id="PRO_5038452672" evidence="5">
    <location>
        <begin position="25"/>
        <end position="395"/>
    </location>
</feature>
<gene>
    <name evidence="7" type="ordered locus">STH2361</name>
</gene>
<evidence type="ECO:0000256" key="1">
    <source>
        <dbReference type="ARBA" id="ARBA00010062"/>
    </source>
</evidence>
<dbReference type="KEGG" id="sth:STH2361"/>
<dbReference type="InterPro" id="IPR051010">
    <property type="entry name" value="BCAA_transport"/>
</dbReference>
<dbReference type="InterPro" id="IPR028081">
    <property type="entry name" value="Leu-bd"/>
</dbReference>
<dbReference type="PANTHER" id="PTHR30483">
    <property type="entry name" value="LEUCINE-SPECIFIC-BINDING PROTEIN"/>
    <property type="match status" value="1"/>
</dbReference>
<dbReference type="eggNOG" id="COG0683">
    <property type="taxonomic scope" value="Bacteria"/>
</dbReference>
<dbReference type="HOGENOM" id="CLU_027128_6_2_9"/>
<feature type="signal peptide" evidence="5">
    <location>
        <begin position="1"/>
        <end position="24"/>
    </location>
</feature>
<keyword evidence="2" id="KW-0813">Transport</keyword>
<dbReference type="InterPro" id="IPR028082">
    <property type="entry name" value="Peripla_BP_I"/>
</dbReference>
<dbReference type="EMBL" id="AP006840">
    <property type="protein sequence ID" value="BAD41346.1"/>
    <property type="molecule type" value="Genomic_DNA"/>
</dbReference>
<dbReference type="PANTHER" id="PTHR30483:SF6">
    <property type="entry name" value="PERIPLASMIC BINDING PROTEIN OF ABC TRANSPORTER FOR NATURAL AMINO ACIDS"/>
    <property type="match status" value="1"/>
</dbReference>
<feature type="domain" description="Leucine-binding protein" evidence="6">
    <location>
        <begin position="50"/>
        <end position="378"/>
    </location>
</feature>
<evidence type="ECO:0000256" key="2">
    <source>
        <dbReference type="ARBA" id="ARBA00022448"/>
    </source>
</evidence>
<dbReference type="Gene3D" id="3.40.50.2300">
    <property type="match status" value="2"/>
</dbReference>
<name>Q67LV0_SYMTH</name>
<dbReference type="STRING" id="292459.STH2361"/>
<organism evidence="7 8">
    <name type="scientific">Symbiobacterium thermophilum (strain DSM 24528 / JCM 14929 / IAM 14863 / T)</name>
    <dbReference type="NCBI Taxonomy" id="292459"/>
    <lineage>
        <taxon>Bacteria</taxon>
        <taxon>Bacillati</taxon>
        <taxon>Bacillota</taxon>
        <taxon>Clostridia</taxon>
        <taxon>Eubacteriales</taxon>
        <taxon>Symbiobacteriaceae</taxon>
        <taxon>Symbiobacterium</taxon>
    </lineage>
</organism>
<accession>Q67LV0</accession>
<dbReference type="PROSITE" id="PS51257">
    <property type="entry name" value="PROKAR_LIPOPROTEIN"/>
    <property type="match status" value="1"/>
</dbReference>
<dbReference type="GO" id="GO:0006865">
    <property type="term" value="P:amino acid transport"/>
    <property type="evidence" value="ECO:0007669"/>
    <property type="project" value="UniProtKB-KW"/>
</dbReference>
<dbReference type="Pfam" id="PF13458">
    <property type="entry name" value="Peripla_BP_6"/>
    <property type="match status" value="1"/>
</dbReference>
<keyword evidence="8" id="KW-1185">Reference proteome</keyword>
<evidence type="ECO:0000256" key="5">
    <source>
        <dbReference type="SAM" id="SignalP"/>
    </source>
</evidence>
<dbReference type="CDD" id="cd06349">
    <property type="entry name" value="PBP1_ABC_HAAT-like"/>
    <property type="match status" value="1"/>
</dbReference>
<sequence length="395" mass="42523">MSLRGAQRARFWLAWVLAFSVVLAGCSSAATAPSGAQGSAGSQNGAQGEVLIGVMGPLTGDSAEYGKIWRRGFDLALEEINAAGGVQGRPLNYVFEDTQSDPKQSPAVAQKFVNDPRVVAVIGDFSSPASMAASPIFQRAGLVQLGITNSHPDFTKTGDFIWSNSTSQTDEAPFLARLAVEQLGRKRLAVLHQNTDWGKTTADLFVEQARALGAEVVLQEAYLLTEKDFRPVLTKARDAQPDALVLISYYNDGALIAQQIPAVGLDVTVLAASSVYSPQFLNLGGAAVEGVYTVSRFHPADPRPEAQQFVERFRERYGTDPDTFAAGAYDGMKILAAVLNRVGVDRKALRDGLEQAEHLETILQGATAFGEDRRLRNPRFVPLVVRGGAFAIWNP</sequence>
<keyword evidence="3 5" id="KW-0732">Signal</keyword>
<keyword evidence="4" id="KW-0029">Amino-acid transport</keyword>
<dbReference type="AlphaFoldDB" id="Q67LV0"/>